<evidence type="ECO:0000313" key="3">
    <source>
        <dbReference type="Proteomes" id="UP000593562"/>
    </source>
</evidence>
<dbReference type="PANTHER" id="PTHR36407:SF1">
    <property type="entry name" value="MEDIATOR-ASSOCIATED PROTEIN 2"/>
    <property type="match status" value="1"/>
</dbReference>
<organism evidence="2 3">
    <name type="scientific">Tripterygium wilfordii</name>
    <name type="common">Thunder God vine</name>
    <dbReference type="NCBI Taxonomy" id="458696"/>
    <lineage>
        <taxon>Eukaryota</taxon>
        <taxon>Viridiplantae</taxon>
        <taxon>Streptophyta</taxon>
        <taxon>Embryophyta</taxon>
        <taxon>Tracheophyta</taxon>
        <taxon>Spermatophyta</taxon>
        <taxon>Magnoliopsida</taxon>
        <taxon>eudicotyledons</taxon>
        <taxon>Gunneridae</taxon>
        <taxon>Pentapetalae</taxon>
        <taxon>rosids</taxon>
        <taxon>fabids</taxon>
        <taxon>Celastrales</taxon>
        <taxon>Celastraceae</taxon>
        <taxon>Tripterygium</taxon>
    </lineage>
</organism>
<dbReference type="EMBL" id="JAAARO010000010">
    <property type="protein sequence ID" value="KAF5741227.1"/>
    <property type="molecule type" value="Genomic_DNA"/>
</dbReference>
<proteinExistence type="predicted"/>
<name>A0A7J7D4E6_TRIWF</name>
<accession>A0A7J7D4E6</accession>
<keyword evidence="3" id="KW-1185">Reference proteome</keyword>
<evidence type="ECO:0000256" key="1">
    <source>
        <dbReference type="SAM" id="MobiDB-lite"/>
    </source>
</evidence>
<reference evidence="2 3" key="1">
    <citation type="journal article" date="2020" name="Nat. Commun.">
        <title>Genome of Tripterygium wilfordii and identification of cytochrome P450 involved in triptolide biosynthesis.</title>
        <authorList>
            <person name="Tu L."/>
            <person name="Su P."/>
            <person name="Zhang Z."/>
            <person name="Gao L."/>
            <person name="Wang J."/>
            <person name="Hu T."/>
            <person name="Zhou J."/>
            <person name="Zhang Y."/>
            <person name="Zhao Y."/>
            <person name="Liu Y."/>
            <person name="Song Y."/>
            <person name="Tong Y."/>
            <person name="Lu Y."/>
            <person name="Yang J."/>
            <person name="Xu C."/>
            <person name="Jia M."/>
            <person name="Peters R.J."/>
            <person name="Huang L."/>
            <person name="Gao W."/>
        </authorList>
    </citation>
    <scope>NUCLEOTIDE SEQUENCE [LARGE SCALE GENOMIC DNA]</scope>
    <source>
        <strain evidence="3">cv. XIE 37</strain>
        <tissue evidence="2">Leaf</tissue>
    </source>
</reference>
<dbReference type="InterPro" id="IPR038823">
    <property type="entry name" value="MED2_plant"/>
</dbReference>
<dbReference type="PANTHER" id="PTHR36407">
    <property type="entry name" value="MEDIATOR-ASSOCIATED PROTEIN 2"/>
    <property type="match status" value="1"/>
</dbReference>
<protein>
    <submittedName>
        <fullName evidence="2">Mediator-associated protein 2</fullName>
    </submittedName>
</protein>
<gene>
    <name evidence="2" type="ORF">HS088_TW10G00223</name>
</gene>
<dbReference type="Proteomes" id="UP000593562">
    <property type="component" value="Unassembled WGS sequence"/>
</dbReference>
<feature type="region of interest" description="Disordered" evidence="1">
    <location>
        <begin position="1"/>
        <end position="23"/>
    </location>
</feature>
<evidence type="ECO:0000313" key="2">
    <source>
        <dbReference type="EMBL" id="KAF5741227.1"/>
    </source>
</evidence>
<comment type="caution">
    <text evidence="2">The sequence shown here is derived from an EMBL/GenBank/DDBJ whole genome shotgun (WGS) entry which is preliminary data.</text>
</comment>
<sequence>MHGAEEEGYEPSKEFEEDTKEPLVDLELTDSTDLWLIQWPSNQAPDFDGKEVTLNLNQLIMMGAWALLRVQLVAIENFIQQNIH</sequence>
<dbReference type="InParanoid" id="A0A7J7D4E6"/>
<dbReference type="AlphaFoldDB" id="A0A7J7D4E6"/>